<protein>
    <submittedName>
        <fullName evidence="1">Uncharacterized protein</fullName>
    </submittedName>
</protein>
<organism evidence="1 2">
    <name type="scientific">Streptomyces pratisoli</name>
    <dbReference type="NCBI Taxonomy" id="3139917"/>
    <lineage>
        <taxon>Bacteria</taxon>
        <taxon>Bacillati</taxon>
        <taxon>Actinomycetota</taxon>
        <taxon>Actinomycetes</taxon>
        <taxon>Kitasatosporales</taxon>
        <taxon>Streptomycetaceae</taxon>
        <taxon>Streptomyces</taxon>
    </lineage>
</organism>
<evidence type="ECO:0000313" key="2">
    <source>
        <dbReference type="Proteomes" id="UP001375539"/>
    </source>
</evidence>
<dbReference type="EMBL" id="JBBKAI010000002">
    <property type="protein sequence ID" value="MEJ8661760.1"/>
    <property type="molecule type" value="Genomic_DNA"/>
</dbReference>
<comment type="caution">
    <text evidence="1">The sequence shown here is derived from an EMBL/GenBank/DDBJ whole genome shotgun (WGS) entry which is preliminary data.</text>
</comment>
<evidence type="ECO:0000313" key="1">
    <source>
        <dbReference type="EMBL" id="MEJ8661760.1"/>
    </source>
</evidence>
<proteinExistence type="predicted"/>
<reference evidence="1" key="1">
    <citation type="submission" date="2024-03" db="EMBL/GenBank/DDBJ databases">
        <title>Novel Streptomyces species of biotechnological and ecological value are a feature of Machair soil.</title>
        <authorList>
            <person name="Prole J.R."/>
            <person name="Goodfellow M."/>
            <person name="Allenby N."/>
            <person name="Ward A.C."/>
        </authorList>
    </citation>
    <scope>NUCLEOTIDE SEQUENCE</scope>
    <source>
        <strain evidence="1">MS1.AVA.4</strain>
    </source>
</reference>
<sequence length="52" mass="5333">MATPLLASDASQIAAISAAVDPAEADRLDDLGEELKKAVAVLGPRYGLNRAP</sequence>
<name>A0ACC6QU24_9ACTN</name>
<accession>A0ACC6QU24</accession>
<gene>
    <name evidence="1" type="ORF">WKI58_35540</name>
</gene>
<dbReference type="Proteomes" id="UP001375539">
    <property type="component" value="Unassembled WGS sequence"/>
</dbReference>
<keyword evidence="2" id="KW-1185">Reference proteome</keyword>